<keyword evidence="1" id="KW-0812">Transmembrane</keyword>
<dbReference type="AlphaFoldDB" id="A0A646KSP1"/>
<organism evidence="3 4">
    <name type="scientific">Streptomyces jumonjinensis</name>
    <dbReference type="NCBI Taxonomy" id="1945"/>
    <lineage>
        <taxon>Bacteria</taxon>
        <taxon>Bacillati</taxon>
        <taxon>Actinomycetota</taxon>
        <taxon>Actinomycetes</taxon>
        <taxon>Kitasatosporales</taxon>
        <taxon>Streptomycetaceae</taxon>
        <taxon>Streptomyces</taxon>
    </lineage>
</organism>
<dbReference type="NCBIfam" id="NF042915">
    <property type="entry name" value="MAB_1171c_fam"/>
    <property type="match status" value="1"/>
</dbReference>
<reference evidence="3 4" key="1">
    <citation type="submission" date="2019-05" db="EMBL/GenBank/DDBJ databases">
        <title>Comparative genomics and metabolomics analyses of clavulanic acid producing Streptomyces species provides insight into specialized metabolism and evolution of beta-lactam biosynthetic gene clusters.</title>
        <authorList>
            <person name="Moore M.A."/>
            <person name="Cruz-Morales P."/>
            <person name="Barona Gomez F."/>
            <person name="Kapil T."/>
        </authorList>
    </citation>
    <scope>NUCLEOTIDE SEQUENCE [LARGE SCALE GENOMIC DNA]</scope>
    <source>
        <strain evidence="3 4">NRRL 5741</strain>
    </source>
</reference>
<protein>
    <recommendedName>
        <fullName evidence="2">DUF6545 domain-containing protein</fullName>
    </recommendedName>
</protein>
<feature type="transmembrane region" description="Helical" evidence="1">
    <location>
        <begin position="136"/>
        <end position="157"/>
    </location>
</feature>
<keyword evidence="1" id="KW-0472">Membrane</keyword>
<keyword evidence="4" id="KW-1185">Reference proteome</keyword>
<gene>
    <name evidence="3" type="ORF">FF041_34455</name>
</gene>
<comment type="caution">
    <text evidence="3">The sequence shown here is derived from an EMBL/GenBank/DDBJ whole genome shotgun (WGS) entry which is preliminary data.</text>
</comment>
<feature type="transmembrane region" description="Helical" evidence="1">
    <location>
        <begin position="209"/>
        <end position="230"/>
    </location>
</feature>
<dbReference type="InterPro" id="IPR046675">
    <property type="entry name" value="DUF6545"/>
</dbReference>
<name>A0A646KSP1_STRJU</name>
<feature type="transmembrane region" description="Helical" evidence="1">
    <location>
        <begin position="68"/>
        <end position="86"/>
    </location>
</feature>
<evidence type="ECO:0000256" key="1">
    <source>
        <dbReference type="SAM" id="Phobius"/>
    </source>
</evidence>
<dbReference type="InterPro" id="IPR050039">
    <property type="entry name" value="MAB_1171c-like"/>
</dbReference>
<evidence type="ECO:0000313" key="3">
    <source>
        <dbReference type="EMBL" id="MQT05057.1"/>
    </source>
</evidence>
<sequence length="378" mass="41082">MIVFLSALGAAVAWKAYQLSRAPGDRPLRAITACLVSAAASYPFAMPGGASGFDGIAGHGMAKLMQNLLLLATVYFLMLFYLDSAANEAVSRRRAKREAVVVLVVAATMTVAAKTVDHTALAGSFSTLDMTIPQVAVFYFAGGFYLAYALAVAGVWTRRYARVSKRPHSTGLWMAAIGMFAMAASSLVRMGFVVIRSQGGHVPLDLMNVVARVLMVSIFLFFIGVTYPGVRTRASACRLWFVQRRAYGRLEPLWTLIAEAFPHLVLDGGTPSWGERRGLRGVRRRYYRRVVECRDGLVHLAPYMAADGADGTSDPAVKRAAAVLRQAVADQGGEPGALLEIVRDRDRTADRGQLCLLSDAVRKVPRTREEVAEHVGQR</sequence>
<feature type="transmembrane region" description="Helical" evidence="1">
    <location>
        <begin position="98"/>
        <end position="116"/>
    </location>
</feature>
<evidence type="ECO:0000259" key="2">
    <source>
        <dbReference type="Pfam" id="PF20182"/>
    </source>
</evidence>
<keyword evidence="1" id="KW-1133">Transmembrane helix</keyword>
<feature type="transmembrane region" description="Helical" evidence="1">
    <location>
        <begin position="169"/>
        <end position="189"/>
    </location>
</feature>
<evidence type="ECO:0000313" key="4">
    <source>
        <dbReference type="Proteomes" id="UP000419138"/>
    </source>
</evidence>
<accession>A0A646KSP1</accession>
<proteinExistence type="predicted"/>
<dbReference type="EMBL" id="VCLA01000197">
    <property type="protein sequence ID" value="MQT05057.1"/>
    <property type="molecule type" value="Genomic_DNA"/>
</dbReference>
<dbReference type="Pfam" id="PF20182">
    <property type="entry name" value="DUF6545"/>
    <property type="match status" value="1"/>
</dbReference>
<dbReference type="Proteomes" id="UP000419138">
    <property type="component" value="Unassembled WGS sequence"/>
</dbReference>
<feature type="domain" description="DUF6545" evidence="2">
    <location>
        <begin position="240"/>
        <end position="361"/>
    </location>
</feature>